<keyword evidence="3" id="KW-0808">Transferase</keyword>
<dbReference type="Proteomes" id="UP000813444">
    <property type="component" value="Unassembled WGS sequence"/>
</dbReference>
<proteinExistence type="inferred from homology"/>
<name>A0A8K0SC01_9HYPO</name>
<sequence>MPQNPTIYEQVRMDYNTQATKYNDLFKSPFGILETQLVAAAVSDDGFCEGASVLDIGGGTGMRARQVLALGAAKVDVVDISTEMVEVGKKDADNMLDQESAVKLRWFLGDASSPLFGAQGIKGLQDPGTYDLVMANWMFDHVGDLATLEAIWRNIAAAVRPGGRFVGVRASDPRAPAMIDGLYGPICHSFEEFPGGLNYRSIIPAEPPVHIKNCSLEISFSGSTELHEKHGFSDVETVKPELMEIVGADPEFWKVWVEQPGFEVVRARRT</sequence>
<dbReference type="EMBL" id="JAGPNK010000017">
    <property type="protein sequence ID" value="KAH7306011.1"/>
    <property type="molecule type" value="Genomic_DNA"/>
</dbReference>
<keyword evidence="3" id="KW-0489">Methyltransferase</keyword>
<dbReference type="InterPro" id="IPR013217">
    <property type="entry name" value="Methyltransf_12"/>
</dbReference>
<dbReference type="GO" id="GO:0032259">
    <property type="term" value="P:methylation"/>
    <property type="evidence" value="ECO:0007669"/>
    <property type="project" value="UniProtKB-KW"/>
</dbReference>
<dbReference type="AlphaFoldDB" id="A0A8K0SC01"/>
<protein>
    <submittedName>
        <fullName evidence="3">Methyltransferase-like protein</fullName>
    </submittedName>
</protein>
<evidence type="ECO:0000313" key="4">
    <source>
        <dbReference type="Proteomes" id="UP000813444"/>
    </source>
</evidence>
<dbReference type="PANTHER" id="PTHR43591:SF110">
    <property type="entry name" value="RHODANESE DOMAIN-CONTAINING PROTEIN"/>
    <property type="match status" value="1"/>
</dbReference>
<evidence type="ECO:0000256" key="1">
    <source>
        <dbReference type="ARBA" id="ARBA00038158"/>
    </source>
</evidence>
<dbReference type="GO" id="GO:0008168">
    <property type="term" value="F:methyltransferase activity"/>
    <property type="evidence" value="ECO:0007669"/>
    <property type="project" value="UniProtKB-KW"/>
</dbReference>
<dbReference type="SUPFAM" id="SSF53335">
    <property type="entry name" value="S-adenosyl-L-methionine-dependent methyltransferases"/>
    <property type="match status" value="1"/>
</dbReference>
<evidence type="ECO:0000259" key="2">
    <source>
        <dbReference type="Pfam" id="PF08242"/>
    </source>
</evidence>
<gene>
    <name evidence="3" type="ORF">B0I35DRAFT_413789</name>
</gene>
<feature type="domain" description="Methyltransferase type 12" evidence="2">
    <location>
        <begin position="54"/>
        <end position="165"/>
    </location>
</feature>
<dbReference type="Gene3D" id="3.40.50.150">
    <property type="entry name" value="Vaccinia Virus protein VP39"/>
    <property type="match status" value="1"/>
</dbReference>
<comment type="similarity">
    <text evidence="1">Belongs to the methyltransferase superfamily. LaeA methyltransferase family.</text>
</comment>
<evidence type="ECO:0000313" key="3">
    <source>
        <dbReference type="EMBL" id="KAH7306011.1"/>
    </source>
</evidence>
<dbReference type="Pfam" id="PF08242">
    <property type="entry name" value="Methyltransf_12"/>
    <property type="match status" value="1"/>
</dbReference>
<reference evidence="3" key="1">
    <citation type="journal article" date="2021" name="Nat. Commun.">
        <title>Genetic determinants of endophytism in the Arabidopsis root mycobiome.</title>
        <authorList>
            <person name="Mesny F."/>
            <person name="Miyauchi S."/>
            <person name="Thiergart T."/>
            <person name="Pickel B."/>
            <person name="Atanasova L."/>
            <person name="Karlsson M."/>
            <person name="Huettel B."/>
            <person name="Barry K.W."/>
            <person name="Haridas S."/>
            <person name="Chen C."/>
            <person name="Bauer D."/>
            <person name="Andreopoulos W."/>
            <person name="Pangilinan J."/>
            <person name="LaButti K."/>
            <person name="Riley R."/>
            <person name="Lipzen A."/>
            <person name="Clum A."/>
            <person name="Drula E."/>
            <person name="Henrissat B."/>
            <person name="Kohler A."/>
            <person name="Grigoriev I.V."/>
            <person name="Martin F.M."/>
            <person name="Hacquard S."/>
        </authorList>
    </citation>
    <scope>NUCLEOTIDE SEQUENCE</scope>
    <source>
        <strain evidence="3">MPI-CAGE-CH-0235</strain>
    </source>
</reference>
<dbReference type="OrthoDB" id="3647at2759"/>
<organism evidence="3 4">
    <name type="scientific">Stachybotrys elegans</name>
    <dbReference type="NCBI Taxonomy" id="80388"/>
    <lineage>
        <taxon>Eukaryota</taxon>
        <taxon>Fungi</taxon>
        <taxon>Dikarya</taxon>
        <taxon>Ascomycota</taxon>
        <taxon>Pezizomycotina</taxon>
        <taxon>Sordariomycetes</taxon>
        <taxon>Hypocreomycetidae</taxon>
        <taxon>Hypocreales</taxon>
        <taxon>Stachybotryaceae</taxon>
        <taxon>Stachybotrys</taxon>
    </lineage>
</organism>
<comment type="caution">
    <text evidence="3">The sequence shown here is derived from an EMBL/GenBank/DDBJ whole genome shotgun (WGS) entry which is preliminary data.</text>
</comment>
<dbReference type="InterPro" id="IPR029063">
    <property type="entry name" value="SAM-dependent_MTases_sf"/>
</dbReference>
<dbReference type="PANTHER" id="PTHR43591">
    <property type="entry name" value="METHYLTRANSFERASE"/>
    <property type="match status" value="1"/>
</dbReference>
<dbReference type="CDD" id="cd02440">
    <property type="entry name" value="AdoMet_MTases"/>
    <property type="match status" value="1"/>
</dbReference>
<keyword evidence="4" id="KW-1185">Reference proteome</keyword>
<accession>A0A8K0SC01</accession>